<dbReference type="PANTHER" id="PTHR42793:SF4">
    <property type="entry name" value="BLL6376 PROTEIN"/>
    <property type="match status" value="1"/>
</dbReference>
<dbReference type="InterPro" id="IPR036291">
    <property type="entry name" value="NAD(P)-bd_dom_sf"/>
</dbReference>
<dbReference type="SMART" id="SM00881">
    <property type="entry name" value="CoA_binding"/>
    <property type="match status" value="1"/>
</dbReference>
<dbReference type="Pfam" id="PF13607">
    <property type="entry name" value="Succ_CoA_lig"/>
    <property type="match status" value="1"/>
</dbReference>
<dbReference type="GO" id="GO:0005524">
    <property type="term" value="F:ATP binding"/>
    <property type="evidence" value="ECO:0007669"/>
    <property type="project" value="UniProtKB-UniRule"/>
</dbReference>
<dbReference type="Gene3D" id="3.40.50.261">
    <property type="entry name" value="Succinyl-CoA synthetase domains"/>
    <property type="match status" value="2"/>
</dbReference>
<dbReference type="Pfam" id="PF13549">
    <property type="entry name" value="ATP-grasp_5"/>
    <property type="match status" value="1"/>
</dbReference>
<dbReference type="InterPro" id="IPR032875">
    <property type="entry name" value="Succ_CoA_lig_flav_dom"/>
</dbReference>
<dbReference type="SUPFAM" id="SSF56059">
    <property type="entry name" value="Glutathione synthetase ATP-binding domain-like"/>
    <property type="match status" value="1"/>
</dbReference>
<dbReference type="Gene3D" id="3.30.470.20">
    <property type="entry name" value="ATP-grasp fold, B domain"/>
    <property type="match status" value="1"/>
</dbReference>
<dbReference type="InterPro" id="IPR013815">
    <property type="entry name" value="ATP_grasp_subdomain_1"/>
</dbReference>
<dbReference type="PANTHER" id="PTHR42793">
    <property type="entry name" value="COA BINDING DOMAIN CONTAINING PROTEIN"/>
    <property type="match status" value="1"/>
</dbReference>
<evidence type="ECO:0000313" key="4">
    <source>
        <dbReference type="EMBL" id="RNJ42776.1"/>
    </source>
</evidence>
<dbReference type="SUPFAM" id="SSF51735">
    <property type="entry name" value="NAD(P)-binding Rossmann-fold domains"/>
    <property type="match status" value="1"/>
</dbReference>
<dbReference type="Pfam" id="PF13380">
    <property type="entry name" value="CoA_binding_2"/>
    <property type="match status" value="1"/>
</dbReference>
<dbReference type="Gene3D" id="3.40.50.720">
    <property type="entry name" value="NAD(P)-binding Rossmann-like Domain"/>
    <property type="match status" value="1"/>
</dbReference>
<keyword evidence="2" id="KW-0547">Nucleotide-binding</keyword>
<dbReference type="Gene3D" id="3.30.1490.20">
    <property type="entry name" value="ATP-grasp fold, A domain"/>
    <property type="match status" value="1"/>
</dbReference>
<evidence type="ECO:0000313" key="5">
    <source>
        <dbReference type="Proteomes" id="UP000275436"/>
    </source>
</evidence>
<reference evidence="4 5" key="1">
    <citation type="journal article" date="2018" name="Mol. Plant Microbe Interact.">
        <title>Taxonomically Different Co-Microsymbionts of a Relict Legume, Oxytropis popoviana, Have Complementary Sets of Symbiotic Genes and Together Increase the Efficiency of Plant Nodulation.</title>
        <authorList>
            <person name="Safronova V."/>
            <person name="Belimov A."/>
            <person name="Sazanova A."/>
            <person name="Chirak E."/>
            <person name="Verkhozina A."/>
            <person name="Kuznetsova I."/>
            <person name="Andronov E."/>
            <person name="Puhalsky J."/>
            <person name="Tikhonovich I."/>
        </authorList>
    </citation>
    <scope>NUCLEOTIDE SEQUENCE [LARGE SCALE GENOMIC DNA]</scope>
    <source>
        <strain evidence="4 5">Opo-235</strain>
    </source>
</reference>
<dbReference type="RefSeq" id="WP_123169468.1">
    <property type="nucleotide sequence ID" value="NZ_QKOD01000009.1"/>
</dbReference>
<feature type="domain" description="ATP-grasp" evidence="3">
    <location>
        <begin position="480"/>
        <end position="683"/>
    </location>
</feature>
<dbReference type="PROSITE" id="PS50975">
    <property type="entry name" value="ATP_GRASP"/>
    <property type="match status" value="1"/>
</dbReference>
<keyword evidence="2" id="KW-0067">ATP-binding</keyword>
<dbReference type="EMBL" id="QKOD01000009">
    <property type="protein sequence ID" value="RNJ42776.1"/>
    <property type="molecule type" value="Genomic_DNA"/>
</dbReference>
<dbReference type="Proteomes" id="UP000275436">
    <property type="component" value="Unassembled WGS sequence"/>
</dbReference>
<gene>
    <name evidence="4" type="ORF">DNR46_27135</name>
</gene>
<dbReference type="SUPFAM" id="SSF52210">
    <property type="entry name" value="Succinyl-CoA synthetase domains"/>
    <property type="match status" value="2"/>
</dbReference>
<evidence type="ECO:0000259" key="3">
    <source>
        <dbReference type="PROSITE" id="PS50975"/>
    </source>
</evidence>
<keyword evidence="1" id="KW-0816">Tricarboxylic acid cycle</keyword>
<dbReference type="InterPro" id="IPR003781">
    <property type="entry name" value="CoA-bd"/>
</dbReference>
<protein>
    <submittedName>
        <fullName evidence="4">CoA-binding protein</fullName>
    </submittedName>
</protein>
<organism evidence="4 5">
    <name type="scientific">Mesorhizobium japonicum</name>
    <dbReference type="NCBI Taxonomy" id="2066070"/>
    <lineage>
        <taxon>Bacteria</taxon>
        <taxon>Pseudomonadati</taxon>
        <taxon>Pseudomonadota</taxon>
        <taxon>Alphaproteobacteria</taxon>
        <taxon>Hyphomicrobiales</taxon>
        <taxon>Phyllobacteriaceae</taxon>
        <taxon>Mesorhizobium</taxon>
    </lineage>
</organism>
<evidence type="ECO:0000256" key="1">
    <source>
        <dbReference type="ARBA" id="ARBA00022532"/>
    </source>
</evidence>
<accession>A0A3M9X507</accession>
<dbReference type="AlphaFoldDB" id="A0A3M9X507"/>
<evidence type="ECO:0000256" key="2">
    <source>
        <dbReference type="PROSITE-ProRule" id="PRU00409"/>
    </source>
</evidence>
<name>A0A3M9X507_9HYPH</name>
<proteinExistence type="predicted"/>
<sequence length="688" mass="73297">MRRNLSRLMSPKSVAILGGSWADRVADNCQALGFEGPIFRIHPGKAAAGMEGFWPSLHALPIVPDCVFLGINRDATIEAVHHLREVDAGGAICLASGFAERGTGDGSDYNKKLLEAAGQFPILGPNCLGFVNFFDSVSLFPEPVVARSVARGVCVISQSGTVACDVLFSNRHLPIGTVFSVGNQASVSSIDIGYEALEDPRVSAIGMYLESVDDPMALRDLACAARQKGIPILVLKPGRSESARGLTLSHTGSMAGSERYLDALLQRIGVGRCDSLAEFVETLKLLHVHGPLAGKRLAIAGGSGGDMAIASDLLQEVDVELPAVDAETKDKLAEILGDQVSLGNPLDFQTFIWHDEEKLCRMFSALQNGKADLYGFFLDHPNLEAQALKEEHPIRAFLAAARDTGVMAFVASTMPESTPPFIAEMALKSGVAPMQGMAETFRACEIAAEIGIAWANFKPPYLSRRPLKGATRNLNEFEAKQLLSTVGIKTPRAAVVSANKATEMAETIGFPVVMKVSSASVLHKTELNGVALNIGDSETAAREAFRLGAITDELLVEEMIHGVAEFIVGVNVDDEFGPVILIGAGGVLAELLEDSVVLLPPFSRGDVLSAVKTLRSFRLLSGYRGRPLGDADALISAVMSVAELIQDSAQGILELEINPIIVRAQGLGAVAVDSLVRLKREELTCQDH</sequence>
<dbReference type="InterPro" id="IPR011761">
    <property type="entry name" value="ATP-grasp"/>
</dbReference>
<dbReference type="GO" id="GO:0046872">
    <property type="term" value="F:metal ion binding"/>
    <property type="evidence" value="ECO:0007669"/>
    <property type="project" value="InterPro"/>
</dbReference>
<dbReference type="GO" id="GO:0006099">
    <property type="term" value="P:tricarboxylic acid cycle"/>
    <property type="evidence" value="ECO:0007669"/>
    <property type="project" value="UniProtKB-KW"/>
</dbReference>
<dbReference type="InterPro" id="IPR016102">
    <property type="entry name" value="Succinyl-CoA_synth-like"/>
</dbReference>
<comment type="caution">
    <text evidence="4">The sequence shown here is derived from an EMBL/GenBank/DDBJ whole genome shotgun (WGS) entry which is preliminary data.</text>
</comment>